<dbReference type="Proteomes" id="UP000178796">
    <property type="component" value="Unassembled WGS sequence"/>
</dbReference>
<reference evidence="1 2" key="1">
    <citation type="journal article" date="2016" name="Nat. Commun.">
        <title>Thousands of microbial genomes shed light on interconnected biogeochemical processes in an aquifer system.</title>
        <authorList>
            <person name="Anantharaman K."/>
            <person name="Brown C.T."/>
            <person name="Hug L.A."/>
            <person name="Sharon I."/>
            <person name="Castelle C.J."/>
            <person name="Probst A.J."/>
            <person name="Thomas B.C."/>
            <person name="Singh A."/>
            <person name="Wilkins M.J."/>
            <person name="Karaoz U."/>
            <person name="Brodie E.L."/>
            <person name="Williams K.H."/>
            <person name="Hubbard S.S."/>
            <person name="Banfield J.F."/>
        </authorList>
    </citation>
    <scope>NUCLEOTIDE SEQUENCE [LARGE SCALE GENOMIC DNA]</scope>
</reference>
<name>A0A1G2CF54_9BACT</name>
<gene>
    <name evidence="1" type="ORF">A3E09_00570</name>
</gene>
<dbReference type="AlphaFoldDB" id="A0A1G2CF54"/>
<evidence type="ECO:0000313" key="1">
    <source>
        <dbReference type="EMBL" id="OGY99047.1"/>
    </source>
</evidence>
<protein>
    <submittedName>
        <fullName evidence="1">Uncharacterized protein</fullName>
    </submittedName>
</protein>
<sequence length="73" mass="8766">MAKRTSIHGFWVNYEDNAYEGLKRLRDDLSRDEAKVYFEQARLKGSAQFEDDYDRQFTLFYERGSGSFILTRR</sequence>
<proteinExistence type="predicted"/>
<comment type="caution">
    <text evidence="1">The sequence shown here is derived from an EMBL/GenBank/DDBJ whole genome shotgun (WGS) entry which is preliminary data.</text>
</comment>
<organism evidence="1 2">
    <name type="scientific">Candidatus Liptonbacteria bacterium RIFCSPHIGHO2_12_FULL_60_13</name>
    <dbReference type="NCBI Taxonomy" id="1798648"/>
    <lineage>
        <taxon>Bacteria</taxon>
        <taxon>Candidatus Liptoniibacteriota</taxon>
    </lineage>
</organism>
<accession>A0A1G2CF54</accession>
<evidence type="ECO:0000313" key="2">
    <source>
        <dbReference type="Proteomes" id="UP000178796"/>
    </source>
</evidence>
<dbReference type="EMBL" id="MHKY01000020">
    <property type="protein sequence ID" value="OGY99047.1"/>
    <property type="molecule type" value="Genomic_DNA"/>
</dbReference>